<protein>
    <submittedName>
        <fullName evidence="1 2">Uncharacterized protein</fullName>
    </submittedName>
</protein>
<evidence type="ECO:0000313" key="3">
    <source>
        <dbReference type="Proteomes" id="UP000015101"/>
    </source>
</evidence>
<dbReference type="InParanoid" id="T1FPK6"/>
<evidence type="ECO:0000313" key="1">
    <source>
        <dbReference type="EMBL" id="ESO12922.1"/>
    </source>
</evidence>
<dbReference type="AlphaFoldDB" id="T1FPK6"/>
<dbReference type="PANTHER" id="PTHR32122:SF1">
    <property type="entry name" value="TATA BOX-BINDING PROTEIN-ASSOCIATED FACTOR RNA POLYMERASE I SUBUNIT A"/>
    <property type="match status" value="1"/>
</dbReference>
<dbReference type="OrthoDB" id="6272197at2759"/>
<dbReference type="HOGENOM" id="CLU_683798_0_0_1"/>
<dbReference type="GO" id="GO:0000120">
    <property type="term" value="C:RNA polymerase I transcription regulator complex"/>
    <property type="evidence" value="ECO:0007669"/>
    <property type="project" value="InterPro"/>
</dbReference>
<dbReference type="KEGG" id="hro:HELRODRAFT_188039"/>
<dbReference type="Proteomes" id="UP000015101">
    <property type="component" value="Unassembled WGS sequence"/>
</dbReference>
<dbReference type="RefSeq" id="XP_009009642.1">
    <property type="nucleotide sequence ID" value="XM_009011394.1"/>
</dbReference>
<dbReference type="InterPro" id="IPR039495">
    <property type="entry name" value="TAF1A"/>
</dbReference>
<accession>T1FPK6</accession>
<name>T1FPK6_HELRO</name>
<dbReference type="InterPro" id="IPR052669">
    <property type="entry name" value="SL1/TIF-IB_Component"/>
</dbReference>
<organism evidence="2 3">
    <name type="scientific">Helobdella robusta</name>
    <name type="common">Californian leech</name>
    <dbReference type="NCBI Taxonomy" id="6412"/>
    <lineage>
        <taxon>Eukaryota</taxon>
        <taxon>Metazoa</taxon>
        <taxon>Spiralia</taxon>
        <taxon>Lophotrochozoa</taxon>
        <taxon>Annelida</taxon>
        <taxon>Clitellata</taxon>
        <taxon>Hirudinea</taxon>
        <taxon>Rhynchobdellida</taxon>
        <taxon>Glossiphoniidae</taxon>
        <taxon>Helobdella</taxon>
    </lineage>
</organism>
<dbReference type="CTD" id="20210753"/>
<proteinExistence type="predicted"/>
<dbReference type="GO" id="GO:0006360">
    <property type="term" value="P:transcription by RNA polymerase I"/>
    <property type="evidence" value="ECO:0007669"/>
    <property type="project" value="InterPro"/>
</dbReference>
<sequence>MDDEKINAYRNILCMLLSTVEKDFEGREEGVKTYQWLSEWFKHSADKGFDGGFQLWKSDSLKESDELFILLRECLLSQRWKDALETMKAISLTPSYDDHYTMFRVGLEILYQLEGIGSEIVENFISLMHEKPARGIKFKEINLDCFLFKLAGQFPEGINVENFGSLIFSDAAFSLTQKFKIGGRSVGPPASANEKQNLLLSVFNVGLSLYVKWLLTRLEIDKFSMEPAMSSMEEEEKSDFVQMLNNQAKKALLSFENCKWHDGVWDCFIDKHVEILEHQAIILNDKDYILAAETILKNYSNKQPNNPNSCKFLYYFYKKHVDVFPSKNSSDALKRVCELVPSDPLVLNLVLSDVDTEDSSLYKADLLFNYLDFATCKDDEKAWFLLTDLLVKNLINDKTKLMYKSFVNTIQTCWLYRVDWWPQYHFVLSNDIVHKRRTQPNELESFVLFFSPTSMCNVIFIEKVQCFIVLSFPNDKDSTGASILYKNRRLMSPNERLK</sequence>
<dbReference type="Pfam" id="PF14929">
    <property type="entry name" value="TAF1_subA"/>
    <property type="match status" value="1"/>
</dbReference>
<evidence type="ECO:0000313" key="2">
    <source>
        <dbReference type="EnsemblMetazoa" id="HelroP188039"/>
    </source>
</evidence>
<reference evidence="1 3" key="2">
    <citation type="journal article" date="2013" name="Nature">
        <title>Insights into bilaterian evolution from three spiralian genomes.</title>
        <authorList>
            <person name="Simakov O."/>
            <person name="Marletaz F."/>
            <person name="Cho S.J."/>
            <person name="Edsinger-Gonzales E."/>
            <person name="Havlak P."/>
            <person name="Hellsten U."/>
            <person name="Kuo D.H."/>
            <person name="Larsson T."/>
            <person name="Lv J."/>
            <person name="Arendt D."/>
            <person name="Savage R."/>
            <person name="Osoegawa K."/>
            <person name="de Jong P."/>
            <person name="Grimwood J."/>
            <person name="Chapman J.A."/>
            <person name="Shapiro H."/>
            <person name="Aerts A."/>
            <person name="Otillar R.P."/>
            <person name="Terry A.Y."/>
            <person name="Boore J.L."/>
            <person name="Grigoriev I.V."/>
            <person name="Lindberg D.R."/>
            <person name="Seaver E.C."/>
            <person name="Weisblat D.A."/>
            <person name="Putnam N.H."/>
            <person name="Rokhsar D.S."/>
        </authorList>
    </citation>
    <scope>NUCLEOTIDE SEQUENCE</scope>
</reference>
<keyword evidence="3" id="KW-1185">Reference proteome</keyword>
<dbReference type="EMBL" id="KB095811">
    <property type="protein sequence ID" value="ESO12922.1"/>
    <property type="molecule type" value="Genomic_DNA"/>
</dbReference>
<dbReference type="EnsemblMetazoa" id="HelroT188039">
    <property type="protein sequence ID" value="HelroP188039"/>
    <property type="gene ID" value="HelroG188039"/>
</dbReference>
<dbReference type="EMBL" id="AMQM01000261">
    <property type="status" value="NOT_ANNOTATED_CDS"/>
    <property type="molecule type" value="Genomic_DNA"/>
</dbReference>
<reference evidence="3" key="1">
    <citation type="submission" date="2012-12" db="EMBL/GenBank/DDBJ databases">
        <authorList>
            <person name="Hellsten U."/>
            <person name="Grimwood J."/>
            <person name="Chapman J.A."/>
            <person name="Shapiro H."/>
            <person name="Aerts A."/>
            <person name="Otillar R.P."/>
            <person name="Terry A.Y."/>
            <person name="Boore J.L."/>
            <person name="Simakov O."/>
            <person name="Marletaz F."/>
            <person name="Cho S.-J."/>
            <person name="Edsinger-Gonzales E."/>
            <person name="Havlak P."/>
            <person name="Kuo D.-H."/>
            <person name="Larsson T."/>
            <person name="Lv J."/>
            <person name="Arendt D."/>
            <person name="Savage R."/>
            <person name="Osoegawa K."/>
            <person name="de Jong P."/>
            <person name="Lindberg D.R."/>
            <person name="Seaver E.C."/>
            <person name="Weisblat D.A."/>
            <person name="Putnam N.H."/>
            <person name="Grigoriev I.V."/>
            <person name="Rokhsar D.S."/>
        </authorList>
    </citation>
    <scope>NUCLEOTIDE SEQUENCE</scope>
</reference>
<gene>
    <name evidence="2" type="primary">20210753</name>
    <name evidence="1" type="ORF">HELRODRAFT_188039</name>
</gene>
<dbReference type="PANTHER" id="PTHR32122">
    <property type="entry name" value="TATA BOX-BINDING PROTEIN ASSOCIATED FACTOR RNA POLYMERASE I SUBUNIT A"/>
    <property type="match status" value="1"/>
</dbReference>
<dbReference type="GeneID" id="20210753"/>
<reference evidence="2" key="3">
    <citation type="submission" date="2015-06" db="UniProtKB">
        <authorList>
            <consortium name="EnsemblMetazoa"/>
        </authorList>
    </citation>
    <scope>IDENTIFICATION</scope>
</reference>